<dbReference type="Gene3D" id="1.10.510.10">
    <property type="entry name" value="Transferase(Phosphotransferase) domain 1"/>
    <property type="match status" value="1"/>
</dbReference>
<evidence type="ECO:0000256" key="1">
    <source>
        <dbReference type="ARBA" id="ARBA00022527"/>
    </source>
</evidence>
<evidence type="ECO:0000313" key="9">
    <source>
        <dbReference type="Proteomes" id="UP000006001"/>
    </source>
</evidence>
<organism evidence="8 9">
    <name type="scientific">Slackia exigua (strain ATCC 700122 / DSM 15923 / CIP 105133 / JCM 11022 / KCTC 5966 / S-7)</name>
    <dbReference type="NCBI Taxonomy" id="649764"/>
    <lineage>
        <taxon>Bacteria</taxon>
        <taxon>Bacillati</taxon>
        <taxon>Actinomycetota</taxon>
        <taxon>Coriobacteriia</taxon>
        <taxon>Eggerthellales</taxon>
        <taxon>Eggerthellaceae</taxon>
        <taxon>Slackia</taxon>
    </lineage>
</organism>
<gene>
    <name evidence="8" type="ORF">HMPREF0762_01264</name>
</gene>
<feature type="transmembrane region" description="Helical" evidence="6">
    <location>
        <begin position="351"/>
        <end position="376"/>
    </location>
</feature>
<dbReference type="SUPFAM" id="SSF56112">
    <property type="entry name" value="Protein kinase-like (PK-like)"/>
    <property type="match status" value="1"/>
</dbReference>
<keyword evidence="5" id="KW-0067">ATP-binding</keyword>
<feature type="transmembrane region" description="Helical" evidence="6">
    <location>
        <begin position="322"/>
        <end position="339"/>
    </location>
</feature>
<dbReference type="RefSeq" id="WP_006362519.1">
    <property type="nucleotide sequence ID" value="NZ_GG700630.1"/>
</dbReference>
<name>D0WGZ9_SLAES</name>
<dbReference type="EMBL" id="ACUX02000007">
    <property type="protein sequence ID" value="EEZ61186.1"/>
    <property type="molecule type" value="Genomic_DNA"/>
</dbReference>
<evidence type="ECO:0000256" key="5">
    <source>
        <dbReference type="ARBA" id="ARBA00022840"/>
    </source>
</evidence>
<keyword evidence="1" id="KW-0723">Serine/threonine-protein kinase</keyword>
<keyword evidence="4 8" id="KW-0418">Kinase</keyword>
<sequence>MQNLILNRYRPISTAGKGGYATVQVAWDTRIQRRVAIKCLPLASVDPDSVGYEAPGLSEARTAAMLIDPAIVGVLDFEIEGEMAYLIMEYVDGITLTQLMRQEGMLSIDAAACVFDAVSHALEAAHDNLVLHLDIKPDNVLINRQGQVKVTDFGLAELSHEAGFGRAAGGTIGYMPIEQMRLESPDKRTDEWALAALTYQMLTGDNPFYADTLSEAERAIEEAEIVIPSQVRGDVSPELDDVLFHALTIEREGRFDTVKEFSGQLMPYLGDVRRGKRELARIVGDATDDAADMPDEASEDDGLDMTDLDGLGGRAAQVAPRLFSLAACLFLVVVSLGNMPRIAGGTGSAALAYWAVVGVAAAAALLLPAAGSLVALAAFSAALFMTGAYGLGSAVAAVGAVWWLFIGRRGRAPSLCLLAAPLAGGFGVAAFAPMACGCELDVKEAAATAAASAVLCFCLACAGSFSLAGWDALNHLSFGQAMDTHAVALLSDPAIWLAAASWVAAAAVLSFSRQRGSFLLFALGIAAATAILSAAAIGGLVLGGGFVSHALAFGVSAPALAAGALAFAVALARRHQARSDGW</sequence>
<reference evidence="8" key="1">
    <citation type="submission" date="2009-10" db="EMBL/GenBank/DDBJ databases">
        <authorList>
            <person name="Weinstock G."/>
            <person name="Sodergren E."/>
            <person name="Clifton S."/>
            <person name="Fulton L."/>
            <person name="Fulton B."/>
            <person name="Courtney L."/>
            <person name="Fronick C."/>
            <person name="Harrison M."/>
            <person name="Strong C."/>
            <person name="Farmer C."/>
            <person name="Delahaunty K."/>
            <person name="Markovic C."/>
            <person name="Hall O."/>
            <person name="Minx P."/>
            <person name="Tomlinson C."/>
            <person name="Mitreva M."/>
            <person name="Nelson J."/>
            <person name="Hou S."/>
            <person name="Wollam A."/>
            <person name="Pepin K.H."/>
            <person name="Johnson M."/>
            <person name="Bhonagiri V."/>
            <person name="Nash W.E."/>
            <person name="Warren W."/>
            <person name="Chinwalla A."/>
            <person name="Mardis E.R."/>
            <person name="Wilson R.K."/>
        </authorList>
    </citation>
    <scope>NUCLEOTIDE SEQUENCE [LARGE SCALE GENOMIC DNA]</scope>
    <source>
        <strain evidence="8">ATCC 700122</strain>
    </source>
</reference>
<dbReference type="eggNOG" id="COG0515">
    <property type="taxonomic scope" value="Bacteria"/>
</dbReference>
<dbReference type="CDD" id="cd14014">
    <property type="entry name" value="STKc_PknB_like"/>
    <property type="match status" value="1"/>
</dbReference>
<dbReference type="AlphaFoldDB" id="D0WGZ9"/>
<dbReference type="InterPro" id="IPR011009">
    <property type="entry name" value="Kinase-like_dom_sf"/>
</dbReference>
<dbReference type="HOGENOM" id="CLU_018530_0_0_11"/>
<feature type="transmembrane region" description="Helical" evidence="6">
    <location>
        <begin position="493"/>
        <end position="511"/>
    </location>
</feature>
<evidence type="ECO:0000313" key="8">
    <source>
        <dbReference type="EMBL" id="EEZ61186.1"/>
    </source>
</evidence>
<dbReference type="GO" id="GO:0004674">
    <property type="term" value="F:protein serine/threonine kinase activity"/>
    <property type="evidence" value="ECO:0007669"/>
    <property type="project" value="UniProtKB-KW"/>
</dbReference>
<accession>D0WGZ9</accession>
<dbReference type="Pfam" id="PF00069">
    <property type="entry name" value="Pkinase"/>
    <property type="match status" value="1"/>
</dbReference>
<comment type="caution">
    <text evidence="8">The sequence shown here is derived from an EMBL/GenBank/DDBJ whole genome shotgun (WGS) entry which is preliminary data.</text>
</comment>
<dbReference type="InterPro" id="IPR000719">
    <property type="entry name" value="Prot_kinase_dom"/>
</dbReference>
<dbReference type="GeneID" id="85007779"/>
<feature type="domain" description="Protein kinase" evidence="7">
    <location>
        <begin position="9"/>
        <end position="269"/>
    </location>
</feature>
<keyword evidence="3" id="KW-0547">Nucleotide-binding</keyword>
<dbReference type="PANTHER" id="PTHR24351">
    <property type="entry name" value="RIBOSOMAL PROTEIN S6 KINASE"/>
    <property type="match status" value="1"/>
</dbReference>
<dbReference type="PROSITE" id="PS50011">
    <property type="entry name" value="PROTEIN_KINASE_DOM"/>
    <property type="match status" value="1"/>
</dbReference>
<keyword evidence="6" id="KW-0812">Transmembrane</keyword>
<keyword evidence="6" id="KW-1133">Transmembrane helix</keyword>
<feature type="transmembrane region" description="Helical" evidence="6">
    <location>
        <begin position="518"/>
        <end position="544"/>
    </location>
</feature>
<feature type="transmembrane region" description="Helical" evidence="6">
    <location>
        <begin position="550"/>
        <end position="572"/>
    </location>
</feature>
<dbReference type="Proteomes" id="UP000006001">
    <property type="component" value="Unassembled WGS sequence"/>
</dbReference>
<protein>
    <submittedName>
        <fullName evidence="8">Kinase domain protein</fullName>
    </submittedName>
</protein>
<evidence type="ECO:0000256" key="6">
    <source>
        <dbReference type="SAM" id="Phobius"/>
    </source>
</evidence>
<keyword evidence="9" id="KW-1185">Reference proteome</keyword>
<evidence type="ECO:0000256" key="3">
    <source>
        <dbReference type="ARBA" id="ARBA00022741"/>
    </source>
</evidence>
<evidence type="ECO:0000259" key="7">
    <source>
        <dbReference type="PROSITE" id="PS50011"/>
    </source>
</evidence>
<dbReference type="STRING" id="649764.HMPREF0762_01264"/>
<dbReference type="SMART" id="SM00220">
    <property type="entry name" value="S_TKc"/>
    <property type="match status" value="1"/>
</dbReference>
<keyword evidence="6" id="KW-0472">Membrane</keyword>
<dbReference type="GO" id="GO:0005524">
    <property type="term" value="F:ATP binding"/>
    <property type="evidence" value="ECO:0007669"/>
    <property type="project" value="UniProtKB-KW"/>
</dbReference>
<proteinExistence type="predicted"/>
<dbReference type="Gene3D" id="3.30.200.20">
    <property type="entry name" value="Phosphorylase Kinase, domain 1"/>
    <property type="match status" value="1"/>
</dbReference>
<dbReference type="InterPro" id="IPR008271">
    <property type="entry name" value="Ser/Thr_kinase_AS"/>
</dbReference>
<feature type="transmembrane region" description="Helical" evidence="6">
    <location>
        <begin position="445"/>
        <end position="473"/>
    </location>
</feature>
<evidence type="ECO:0000256" key="4">
    <source>
        <dbReference type="ARBA" id="ARBA00022777"/>
    </source>
</evidence>
<feature type="transmembrane region" description="Helical" evidence="6">
    <location>
        <begin position="412"/>
        <end position="433"/>
    </location>
</feature>
<dbReference type="OrthoDB" id="3679634at2"/>
<evidence type="ECO:0000256" key="2">
    <source>
        <dbReference type="ARBA" id="ARBA00022679"/>
    </source>
</evidence>
<dbReference type="PROSITE" id="PS00108">
    <property type="entry name" value="PROTEIN_KINASE_ST"/>
    <property type="match status" value="1"/>
</dbReference>
<feature type="transmembrane region" description="Helical" evidence="6">
    <location>
        <begin position="388"/>
        <end position="406"/>
    </location>
</feature>
<keyword evidence="2" id="KW-0808">Transferase</keyword>